<gene>
    <name evidence="3" type="ORF">BS1321_02225</name>
</gene>
<dbReference type="PANTHER" id="PTHR43048">
    <property type="entry name" value="METHYLMALONYL-COA EPIMERASE"/>
    <property type="match status" value="1"/>
</dbReference>
<dbReference type="InterPro" id="IPR029068">
    <property type="entry name" value="Glyas_Bleomycin-R_OHBP_Dase"/>
</dbReference>
<dbReference type="GO" id="GO:0046491">
    <property type="term" value="P:L-methylmalonyl-CoA metabolic process"/>
    <property type="evidence" value="ECO:0007669"/>
    <property type="project" value="TreeGrafter"/>
</dbReference>
<dbReference type="SUPFAM" id="SSF54593">
    <property type="entry name" value="Glyoxalase/Bleomycin resistance protein/Dihydroxybiphenyl dioxygenase"/>
    <property type="match status" value="1"/>
</dbReference>
<dbReference type="AlphaFoldDB" id="A0A223ECC3"/>
<dbReference type="PANTHER" id="PTHR43048:SF3">
    <property type="entry name" value="METHYLMALONYL-COA EPIMERASE, MITOCHONDRIAL"/>
    <property type="match status" value="1"/>
</dbReference>
<dbReference type="PROSITE" id="PS51819">
    <property type="entry name" value="VOC"/>
    <property type="match status" value="1"/>
</dbReference>
<dbReference type="OrthoDB" id="371072at2"/>
<evidence type="ECO:0000259" key="2">
    <source>
        <dbReference type="PROSITE" id="PS51819"/>
    </source>
</evidence>
<keyword evidence="1" id="KW-0479">Metal-binding</keyword>
<sequence>MIRKIEHTAIIVKDIEKSIRFYTEILGLKLRLRGSGPDREMAFLYLDLQPDVEIELIQDFEPIVKYQPFGIMNHLAFSVNHLNETIGYYMEKGIKFLSDEPKPTLDGGRMILFHGPDDELLQFVERP</sequence>
<dbReference type="InterPro" id="IPR037523">
    <property type="entry name" value="VOC_core"/>
</dbReference>
<dbReference type="PROSITE" id="PS00934">
    <property type="entry name" value="GLYOXALASE_I_1"/>
    <property type="match status" value="1"/>
</dbReference>
<dbReference type="Gene3D" id="3.10.180.10">
    <property type="entry name" value="2,3-Dihydroxybiphenyl 1,2-Dioxygenase, domain 1"/>
    <property type="match status" value="1"/>
</dbReference>
<evidence type="ECO:0000256" key="1">
    <source>
        <dbReference type="ARBA" id="ARBA00022723"/>
    </source>
</evidence>
<dbReference type="GO" id="GO:0046872">
    <property type="term" value="F:metal ion binding"/>
    <property type="evidence" value="ECO:0007669"/>
    <property type="project" value="UniProtKB-KW"/>
</dbReference>
<dbReference type="InterPro" id="IPR004360">
    <property type="entry name" value="Glyas_Fos-R_dOase_dom"/>
</dbReference>
<feature type="domain" description="VOC" evidence="2">
    <location>
        <begin position="4"/>
        <end position="126"/>
    </location>
</feature>
<proteinExistence type="predicted"/>
<dbReference type="GO" id="GO:0004493">
    <property type="term" value="F:methylmalonyl-CoA epimerase activity"/>
    <property type="evidence" value="ECO:0007669"/>
    <property type="project" value="TreeGrafter"/>
</dbReference>
<dbReference type="RefSeq" id="WP_063235517.1">
    <property type="nucleotide sequence ID" value="NZ_BCVO01000026.1"/>
</dbReference>
<dbReference type="Pfam" id="PF00903">
    <property type="entry name" value="Glyoxalase"/>
    <property type="match status" value="1"/>
</dbReference>
<evidence type="ECO:0000313" key="4">
    <source>
        <dbReference type="Proteomes" id="UP000214618"/>
    </source>
</evidence>
<accession>A0A223ECC3</accession>
<organism evidence="3 4">
    <name type="scientific">Peribacillus simplex NBRC 15720 = DSM 1321</name>
    <dbReference type="NCBI Taxonomy" id="1349754"/>
    <lineage>
        <taxon>Bacteria</taxon>
        <taxon>Bacillati</taxon>
        <taxon>Bacillota</taxon>
        <taxon>Bacilli</taxon>
        <taxon>Bacillales</taxon>
        <taxon>Bacillaceae</taxon>
        <taxon>Peribacillus</taxon>
    </lineage>
</organism>
<dbReference type="EMBL" id="CP017704">
    <property type="protein sequence ID" value="ASS92888.1"/>
    <property type="molecule type" value="Genomic_DNA"/>
</dbReference>
<name>A0A223ECC3_9BACI</name>
<dbReference type="GO" id="GO:0004462">
    <property type="term" value="F:lactoylglutathione lyase activity"/>
    <property type="evidence" value="ECO:0007669"/>
    <property type="project" value="InterPro"/>
</dbReference>
<protein>
    <submittedName>
        <fullName evidence="3">Glyoxalase</fullName>
    </submittedName>
</protein>
<reference evidence="3 4" key="1">
    <citation type="submission" date="2016-10" db="EMBL/GenBank/DDBJ databases">
        <title>The whole genome sequencing and assembly of Bacillus simplex DSM 1321 strain.</title>
        <authorList>
            <person name="Park M.-K."/>
            <person name="Lee Y.-J."/>
            <person name="Yi H."/>
            <person name="Bahn Y.-S."/>
            <person name="Kim J.F."/>
            <person name="Lee D.-W."/>
        </authorList>
    </citation>
    <scope>NUCLEOTIDE SEQUENCE [LARGE SCALE GENOMIC DNA]</scope>
    <source>
        <strain evidence="3 4">DSM 1321</strain>
    </source>
</reference>
<evidence type="ECO:0000313" key="3">
    <source>
        <dbReference type="EMBL" id="ASS92888.1"/>
    </source>
</evidence>
<dbReference type="InterPro" id="IPR018146">
    <property type="entry name" value="Glyoxalase_1_CS"/>
</dbReference>
<dbReference type="InterPro" id="IPR051785">
    <property type="entry name" value="MMCE/EMCE_epimerase"/>
</dbReference>
<dbReference type="Proteomes" id="UP000214618">
    <property type="component" value="Chromosome"/>
</dbReference>
<dbReference type="GeneID" id="56471540"/>